<name>A0AAD7ZSX0_DIPPU</name>
<evidence type="ECO:0000313" key="1">
    <source>
        <dbReference type="EMBL" id="KAJ9586042.1"/>
    </source>
</evidence>
<evidence type="ECO:0000313" key="2">
    <source>
        <dbReference type="Proteomes" id="UP001233999"/>
    </source>
</evidence>
<feature type="non-terminal residue" evidence="1">
    <location>
        <position position="50"/>
    </location>
</feature>
<reference evidence="1" key="1">
    <citation type="journal article" date="2023" name="IScience">
        <title>Live-bearing cockroach genome reveals convergent evolutionary mechanisms linked to viviparity in insects and beyond.</title>
        <authorList>
            <person name="Fouks B."/>
            <person name="Harrison M.C."/>
            <person name="Mikhailova A.A."/>
            <person name="Marchal E."/>
            <person name="English S."/>
            <person name="Carruthers M."/>
            <person name="Jennings E.C."/>
            <person name="Chiamaka E.L."/>
            <person name="Frigard R.A."/>
            <person name="Pippel M."/>
            <person name="Attardo G.M."/>
            <person name="Benoit J.B."/>
            <person name="Bornberg-Bauer E."/>
            <person name="Tobe S.S."/>
        </authorList>
    </citation>
    <scope>NUCLEOTIDE SEQUENCE</scope>
    <source>
        <strain evidence="1">Stay&amp;Tobe</strain>
    </source>
</reference>
<reference evidence="1" key="2">
    <citation type="submission" date="2023-05" db="EMBL/GenBank/DDBJ databases">
        <authorList>
            <person name="Fouks B."/>
        </authorList>
    </citation>
    <scope>NUCLEOTIDE SEQUENCE</scope>
    <source>
        <strain evidence="1">Stay&amp;Tobe</strain>
        <tissue evidence="1">Testes</tissue>
    </source>
</reference>
<protein>
    <submittedName>
        <fullName evidence="1">Uncharacterized protein</fullName>
    </submittedName>
</protein>
<accession>A0AAD7ZSX0</accession>
<dbReference type="Proteomes" id="UP001233999">
    <property type="component" value="Unassembled WGS sequence"/>
</dbReference>
<organism evidence="1 2">
    <name type="scientific">Diploptera punctata</name>
    <name type="common">Pacific beetle cockroach</name>
    <dbReference type="NCBI Taxonomy" id="6984"/>
    <lineage>
        <taxon>Eukaryota</taxon>
        <taxon>Metazoa</taxon>
        <taxon>Ecdysozoa</taxon>
        <taxon>Arthropoda</taxon>
        <taxon>Hexapoda</taxon>
        <taxon>Insecta</taxon>
        <taxon>Pterygota</taxon>
        <taxon>Neoptera</taxon>
        <taxon>Polyneoptera</taxon>
        <taxon>Dictyoptera</taxon>
        <taxon>Blattodea</taxon>
        <taxon>Blaberoidea</taxon>
        <taxon>Blaberidae</taxon>
        <taxon>Diplopterinae</taxon>
        <taxon>Diploptera</taxon>
    </lineage>
</organism>
<gene>
    <name evidence="1" type="ORF">L9F63_020310</name>
</gene>
<feature type="non-terminal residue" evidence="1">
    <location>
        <position position="1"/>
    </location>
</feature>
<comment type="caution">
    <text evidence="1">The sequence shown here is derived from an EMBL/GenBank/DDBJ whole genome shotgun (WGS) entry which is preliminary data.</text>
</comment>
<sequence>NMEVVEEKMAMDVQTTCFLTYGEERTESSRSLDHQKRLGLLLLQQIRNPL</sequence>
<proteinExistence type="predicted"/>
<dbReference type="AlphaFoldDB" id="A0AAD7ZSX0"/>
<dbReference type="EMBL" id="JASPKZ010007222">
    <property type="protein sequence ID" value="KAJ9586042.1"/>
    <property type="molecule type" value="Genomic_DNA"/>
</dbReference>
<keyword evidence="2" id="KW-1185">Reference proteome</keyword>